<dbReference type="Gene3D" id="3.40.50.80">
    <property type="entry name" value="Nucleotide-binding domain of ferredoxin-NADP reductase (FNR) module"/>
    <property type="match status" value="1"/>
</dbReference>
<keyword evidence="1" id="KW-0408">Iron</keyword>
<proteinExistence type="predicted"/>
<evidence type="ECO:0000259" key="3">
    <source>
        <dbReference type="PROSITE" id="PS51384"/>
    </source>
</evidence>
<evidence type="ECO:0000313" key="5">
    <source>
        <dbReference type="Proteomes" id="UP000231198"/>
    </source>
</evidence>
<dbReference type="InterPro" id="IPR012165">
    <property type="entry name" value="Cyt_c3_hydrogenase_gsu"/>
</dbReference>
<sequence length="243" mass="26931">MKNQYITARIRSIQKETEHVKTFVLDTSLPSKPGQYVMVWIPQKNEKPFGIVSPDPLTLTIAQVGPFTKEIHSLKIGDLMTFRGPYGSSFHYDSGNYLLVGGGYGIVPLFFLASRILKKKKSTVTVVIGAKTKRDLVFLNRFKKLGCSTYASTDDGTFGEKGFAGNMVKKLLEKKSFKKIYTCGPRPMMEQVVILAEKYHIPSEVSMESFFKCGGIGLCGECSLKGYLVCKDGPVFDGSLLIP</sequence>
<dbReference type="InterPro" id="IPR001433">
    <property type="entry name" value="OxRdtase_FAD/NAD-bd"/>
</dbReference>
<keyword evidence="1" id="KW-0001">2Fe-2S</keyword>
<keyword evidence="2" id="KW-0812">Transmembrane</keyword>
<feature type="binding site" evidence="1">
    <location>
        <position position="230"/>
    </location>
    <ligand>
        <name>[2Fe-2S] cluster</name>
        <dbReference type="ChEBI" id="CHEBI:190135"/>
    </ligand>
</feature>
<dbReference type="GO" id="GO:0050660">
    <property type="term" value="F:flavin adenine dinucleotide binding"/>
    <property type="evidence" value="ECO:0007669"/>
    <property type="project" value="InterPro"/>
</dbReference>
<feature type="domain" description="FAD-binding FR-type" evidence="3">
    <location>
        <begin position="3"/>
        <end position="92"/>
    </location>
</feature>
<dbReference type="PANTHER" id="PTHR43513:SF3">
    <property type="entry name" value="DIHYDROOROTATE DEHYDROGENASE B (NAD(+)), ELECTRON TRANSFER SUBUNIT-RELATED"/>
    <property type="match status" value="1"/>
</dbReference>
<dbReference type="Proteomes" id="UP000231198">
    <property type="component" value="Unassembled WGS sequence"/>
</dbReference>
<dbReference type="PANTHER" id="PTHR43513">
    <property type="entry name" value="DIHYDROOROTATE DEHYDROGENASE B (NAD(+)), ELECTRON TRANSFER SUBUNIT"/>
    <property type="match status" value="1"/>
</dbReference>
<comment type="caution">
    <text evidence="4">The sequence shown here is derived from an EMBL/GenBank/DDBJ whole genome shotgun (WGS) entry which is preliminary data.</text>
</comment>
<dbReference type="GO" id="GO:0006221">
    <property type="term" value="P:pyrimidine nucleotide biosynthetic process"/>
    <property type="evidence" value="ECO:0007669"/>
    <property type="project" value="InterPro"/>
</dbReference>
<name>A0A2H0WTF3_9BACT</name>
<feature type="binding site" evidence="1">
    <location>
        <position position="219"/>
    </location>
    <ligand>
        <name>[2Fe-2S] cluster</name>
        <dbReference type="ChEBI" id="CHEBI:190135"/>
    </ligand>
</feature>
<dbReference type="NCBIfam" id="NF000796">
    <property type="entry name" value="PRK00054.1-1"/>
    <property type="match status" value="1"/>
</dbReference>
<dbReference type="InterPro" id="IPR050353">
    <property type="entry name" value="PyrK_electron_transfer"/>
</dbReference>
<accession>A0A2H0WTF3</accession>
<evidence type="ECO:0000256" key="2">
    <source>
        <dbReference type="SAM" id="Phobius"/>
    </source>
</evidence>
<feature type="binding site" evidence="1">
    <location>
        <position position="222"/>
    </location>
    <ligand>
        <name>[2Fe-2S] cluster</name>
        <dbReference type="ChEBI" id="CHEBI:190135"/>
    </ligand>
</feature>
<gene>
    <name evidence="4" type="ORF">COT62_00825</name>
</gene>
<keyword evidence="2" id="KW-0472">Membrane</keyword>
<dbReference type="GO" id="GO:0016491">
    <property type="term" value="F:oxidoreductase activity"/>
    <property type="evidence" value="ECO:0007669"/>
    <property type="project" value="InterPro"/>
</dbReference>
<dbReference type="InterPro" id="IPR019480">
    <property type="entry name" value="Dihydroorotate_DH_Fe-S-bd"/>
</dbReference>
<dbReference type="PIRSF" id="PIRSF006816">
    <property type="entry name" value="Cyc3_hyd_g"/>
    <property type="match status" value="1"/>
</dbReference>
<dbReference type="Pfam" id="PF00175">
    <property type="entry name" value="NAD_binding_1"/>
    <property type="match status" value="1"/>
</dbReference>
<comment type="cofactor">
    <cofactor evidence="1">
        <name>[2Fe-2S] cluster</name>
        <dbReference type="ChEBI" id="CHEBI:190135"/>
    </cofactor>
    <text evidence="1">Binds 1 [2Fe-2S] cluster per subunit.</text>
</comment>
<dbReference type="InterPro" id="IPR017938">
    <property type="entry name" value="Riboflavin_synthase-like_b-brl"/>
</dbReference>
<dbReference type="GO" id="GO:0051537">
    <property type="term" value="F:2 iron, 2 sulfur cluster binding"/>
    <property type="evidence" value="ECO:0007669"/>
    <property type="project" value="UniProtKB-KW"/>
</dbReference>
<protein>
    <submittedName>
        <fullName evidence="4">Dihydroorotate dehydrogenase electron transfer subunit</fullName>
    </submittedName>
</protein>
<keyword evidence="2" id="KW-1133">Transmembrane helix</keyword>
<feature type="binding site" evidence="1">
    <location>
        <position position="213"/>
    </location>
    <ligand>
        <name>[2Fe-2S] cluster</name>
        <dbReference type="ChEBI" id="CHEBI:190135"/>
    </ligand>
</feature>
<keyword evidence="1" id="KW-0411">Iron-sulfur</keyword>
<organism evidence="4 5">
    <name type="scientific">Candidatus Roizmanbacteria bacterium CG09_land_8_20_14_0_10_41_9</name>
    <dbReference type="NCBI Taxonomy" id="1974850"/>
    <lineage>
        <taxon>Bacteria</taxon>
        <taxon>Candidatus Roizmaniibacteriota</taxon>
    </lineage>
</organism>
<dbReference type="EMBL" id="PEZG01000020">
    <property type="protein sequence ID" value="PIS15952.1"/>
    <property type="molecule type" value="Genomic_DNA"/>
</dbReference>
<dbReference type="Gene3D" id="2.40.30.10">
    <property type="entry name" value="Translation factors"/>
    <property type="match status" value="1"/>
</dbReference>
<dbReference type="SUPFAM" id="SSF63380">
    <property type="entry name" value="Riboflavin synthase domain-like"/>
    <property type="match status" value="1"/>
</dbReference>
<dbReference type="InterPro" id="IPR039261">
    <property type="entry name" value="FNR_nucleotide-bd"/>
</dbReference>
<reference evidence="5" key="1">
    <citation type="submission" date="2017-09" db="EMBL/GenBank/DDBJ databases">
        <title>Depth-based differentiation of microbial function through sediment-hosted aquifers and enrichment of novel symbionts in the deep terrestrial subsurface.</title>
        <authorList>
            <person name="Probst A.J."/>
            <person name="Ladd B."/>
            <person name="Jarett J.K."/>
            <person name="Geller-Mcgrath D.E."/>
            <person name="Sieber C.M.K."/>
            <person name="Emerson J.B."/>
            <person name="Anantharaman K."/>
            <person name="Thomas B.C."/>
            <person name="Malmstrom R."/>
            <person name="Stieglmeier M."/>
            <person name="Klingl A."/>
            <person name="Woyke T."/>
            <person name="Ryan C.M."/>
            <person name="Banfield J.F."/>
        </authorList>
    </citation>
    <scope>NUCLEOTIDE SEQUENCE [LARGE SCALE GENOMIC DNA]</scope>
</reference>
<feature type="transmembrane region" description="Helical" evidence="2">
    <location>
        <begin position="95"/>
        <end position="113"/>
    </location>
</feature>
<dbReference type="PROSITE" id="PS51384">
    <property type="entry name" value="FAD_FR"/>
    <property type="match status" value="1"/>
</dbReference>
<dbReference type="InterPro" id="IPR017927">
    <property type="entry name" value="FAD-bd_FR_type"/>
</dbReference>
<evidence type="ECO:0000313" key="4">
    <source>
        <dbReference type="EMBL" id="PIS15952.1"/>
    </source>
</evidence>
<dbReference type="GO" id="GO:0046872">
    <property type="term" value="F:metal ion binding"/>
    <property type="evidence" value="ECO:0007669"/>
    <property type="project" value="UniProtKB-KW"/>
</dbReference>
<evidence type="ECO:0000256" key="1">
    <source>
        <dbReference type="PIRSR" id="PIRSR006816-2"/>
    </source>
</evidence>
<keyword evidence="1" id="KW-0479">Metal-binding</keyword>
<dbReference type="AlphaFoldDB" id="A0A2H0WTF3"/>
<dbReference type="SUPFAM" id="SSF52343">
    <property type="entry name" value="Ferredoxin reductase-like, C-terminal NADP-linked domain"/>
    <property type="match status" value="1"/>
</dbReference>
<dbReference type="Pfam" id="PF10418">
    <property type="entry name" value="DHODB_Fe-S_bind"/>
    <property type="match status" value="1"/>
</dbReference>